<evidence type="ECO:0000259" key="3">
    <source>
        <dbReference type="Pfam" id="PF13579"/>
    </source>
</evidence>
<dbReference type="PANTHER" id="PTHR46401:SF2">
    <property type="entry name" value="GLYCOSYLTRANSFERASE WBBK-RELATED"/>
    <property type="match status" value="1"/>
</dbReference>
<dbReference type="Proteomes" id="UP001233360">
    <property type="component" value="Unassembled WGS sequence"/>
</dbReference>
<accession>A0ABU0UXI5</accession>
<evidence type="ECO:0000259" key="2">
    <source>
        <dbReference type="Pfam" id="PF00534"/>
    </source>
</evidence>
<organism evidence="4 5">
    <name type="scientific">Acinetobacter baylyi</name>
    <dbReference type="NCBI Taxonomy" id="202950"/>
    <lineage>
        <taxon>Bacteria</taxon>
        <taxon>Pseudomonadati</taxon>
        <taxon>Pseudomonadota</taxon>
        <taxon>Gammaproteobacteria</taxon>
        <taxon>Moraxellales</taxon>
        <taxon>Moraxellaceae</taxon>
        <taxon>Acinetobacter</taxon>
    </lineage>
</organism>
<dbReference type="Gene3D" id="3.40.50.2000">
    <property type="entry name" value="Glycogen Phosphorylase B"/>
    <property type="match status" value="2"/>
</dbReference>
<dbReference type="SUPFAM" id="SSF53756">
    <property type="entry name" value="UDP-Glycosyltransferase/glycogen phosphorylase"/>
    <property type="match status" value="1"/>
</dbReference>
<dbReference type="Pfam" id="PF13579">
    <property type="entry name" value="Glyco_trans_4_4"/>
    <property type="match status" value="1"/>
</dbReference>
<reference evidence="4 5" key="1">
    <citation type="submission" date="2023-07" db="EMBL/GenBank/DDBJ databases">
        <title>Functional and genomic diversity of the sorghum phyllosphere microbiome.</title>
        <authorList>
            <person name="Shade A."/>
        </authorList>
    </citation>
    <scope>NUCLEOTIDE SEQUENCE [LARGE SCALE GENOMIC DNA]</scope>
    <source>
        <strain evidence="4 5">SORGH_AS_0887</strain>
    </source>
</reference>
<dbReference type="InterPro" id="IPR001296">
    <property type="entry name" value="Glyco_trans_1"/>
</dbReference>
<keyword evidence="1" id="KW-0808">Transferase</keyword>
<evidence type="ECO:0000313" key="4">
    <source>
        <dbReference type="EMBL" id="MDQ1209272.1"/>
    </source>
</evidence>
<dbReference type="PANTHER" id="PTHR46401">
    <property type="entry name" value="GLYCOSYLTRANSFERASE WBBK-RELATED"/>
    <property type="match status" value="1"/>
</dbReference>
<dbReference type="Pfam" id="PF00534">
    <property type="entry name" value="Glycos_transf_1"/>
    <property type="match status" value="1"/>
</dbReference>
<sequence length="395" mass="44084">MLIDNTYNPNSLRVLHIIITVAKEYGGPVEGLSQSIKYRLIEGQYIEVVTLDDENALFLADFPCKVNGVGPASNRYGYTPKLAEWIVKNRNRFDVAVIHGLWNHGSIGGWQGCVKAELPYVLFTHGMMDPWFKKNYPLKHWLKQFFWLIQGRALKDASAVLFTSEEEKQLADGVFWGYTYTPRVVAYAASDVPAEDPADKAAFLKNVPNLNNQPYLLYLSRIHEKKGCDILLEGFAQAIKRPELNLVMAGPCHDDLIDRLKILAVKLGIENRVHWAGMLKGATKSGAFRGAEAFVLISHQENFGIAVAEALAYGKPVLISDQINIWREIEAGNGGVVASDTVEGATKVLTKWESMTLRQRQEMSIAARMVYEKNFTVMAAAQDLTTVLLQAASHK</sequence>
<keyword evidence="5" id="KW-1185">Reference proteome</keyword>
<comment type="caution">
    <text evidence="4">The sequence shown here is derived from an EMBL/GenBank/DDBJ whole genome shotgun (WGS) entry which is preliminary data.</text>
</comment>
<feature type="domain" description="Glycosyl transferase family 1" evidence="2">
    <location>
        <begin position="209"/>
        <end position="368"/>
    </location>
</feature>
<proteinExistence type="predicted"/>
<feature type="domain" description="Glycosyltransferase subfamily 4-like N-terminal" evidence="3">
    <location>
        <begin position="47"/>
        <end position="171"/>
    </location>
</feature>
<dbReference type="RefSeq" id="WP_307003669.1">
    <property type="nucleotide sequence ID" value="NZ_JAUTBK010000002.1"/>
</dbReference>
<evidence type="ECO:0000313" key="5">
    <source>
        <dbReference type="Proteomes" id="UP001233360"/>
    </source>
</evidence>
<name>A0ABU0UXI5_ACIBI</name>
<gene>
    <name evidence="4" type="ORF">QE380_002195</name>
</gene>
<protein>
    <submittedName>
        <fullName evidence="4">Glycosyltransferase involved in cell wall biosynthesis</fullName>
    </submittedName>
</protein>
<dbReference type="EMBL" id="JAUTBK010000002">
    <property type="protein sequence ID" value="MDQ1209272.1"/>
    <property type="molecule type" value="Genomic_DNA"/>
</dbReference>
<evidence type="ECO:0000256" key="1">
    <source>
        <dbReference type="ARBA" id="ARBA00022679"/>
    </source>
</evidence>
<dbReference type="InterPro" id="IPR028098">
    <property type="entry name" value="Glyco_trans_4-like_N"/>
</dbReference>